<feature type="domain" description="PI31 proteasome regulator N-terminal" evidence="4">
    <location>
        <begin position="15"/>
        <end position="152"/>
    </location>
</feature>
<dbReference type="GO" id="GO:0043161">
    <property type="term" value="P:proteasome-mediated ubiquitin-dependent protein catabolic process"/>
    <property type="evidence" value="ECO:0007669"/>
    <property type="project" value="InterPro"/>
</dbReference>
<evidence type="ECO:0000313" key="6">
    <source>
        <dbReference type="Proteomes" id="UP000231279"/>
    </source>
</evidence>
<dbReference type="EMBL" id="NKXS01004531">
    <property type="protein sequence ID" value="PIN06111.1"/>
    <property type="molecule type" value="Genomic_DNA"/>
</dbReference>
<sequence length="351" mass="38455">MSTEQSIMAVIRAARPSFRSRHDRVAFAIHAAFLSAGYVLNSTGAAAFSDDALSASSSADEVGIDNWNEVEDNYAFVYSHPEKGSKKVLVKSLVMNDKLLVDALLEGDSQPLHLEVNVGEYVEDNGGMNYGSQFKNMRKLVADVNDKILDMLEISCYILFGSKKISRDDRDRPSIGVVHAEDPHISPPTSGFVVPPIPPKPPPLEKAPGPRPYIATRSSNFCCFLHSMNVANFERDHYFNCPLGDFKLFVFFLIMNTSIHCYTFVPNFCRGDFGGGSMLVGPQDPRFFGGRSGEPGLPGGQPGVPRGARFDPYGPPGLPGSEPGHFVRNPRRRGGGTHPDLHHFHDGSDFI</sequence>
<keyword evidence="2 5" id="KW-0647">Proteasome</keyword>
<dbReference type="GO" id="GO:0000502">
    <property type="term" value="C:proteasome complex"/>
    <property type="evidence" value="ECO:0007669"/>
    <property type="project" value="UniProtKB-KW"/>
</dbReference>
<dbReference type="Gene3D" id="3.40.1000.30">
    <property type="match status" value="1"/>
</dbReference>
<dbReference type="GO" id="GO:0004866">
    <property type="term" value="F:endopeptidase inhibitor activity"/>
    <property type="evidence" value="ECO:0007669"/>
    <property type="project" value="InterPro"/>
</dbReference>
<dbReference type="PANTHER" id="PTHR13266:SF1">
    <property type="entry name" value="PROTEASOME INHIBITOR PI31 SUBUNIT"/>
    <property type="match status" value="1"/>
</dbReference>
<dbReference type="Pfam" id="PF11566">
    <property type="entry name" value="PI31_Prot_N"/>
    <property type="match status" value="1"/>
</dbReference>
<dbReference type="STRING" id="429701.A0A2G9GLC0"/>
<keyword evidence="6" id="KW-1185">Reference proteome</keyword>
<comment type="similarity">
    <text evidence="1">Belongs to the proteasome inhibitor PI31 family.</text>
</comment>
<dbReference type="PANTHER" id="PTHR13266">
    <property type="entry name" value="PROTEASOME INHIBITOR"/>
    <property type="match status" value="1"/>
</dbReference>
<protein>
    <submittedName>
        <fullName evidence="5">Proteasome formation inhibitor PI31</fullName>
    </submittedName>
</protein>
<name>A0A2G9GLC0_9LAMI</name>
<feature type="compositionally biased region" description="Gly residues" evidence="3">
    <location>
        <begin position="291"/>
        <end position="302"/>
    </location>
</feature>
<evidence type="ECO:0000259" key="4">
    <source>
        <dbReference type="Pfam" id="PF11566"/>
    </source>
</evidence>
<comment type="caution">
    <text evidence="5">The sequence shown here is derived from an EMBL/GenBank/DDBJ whole genome shotgun (WGS) entry which is preliminary data.</text>
</comment>
<dbReference type="InterPro" id="IPR045128">
    <property type="entry name" value="PI31-like"/>
</dbReference>
<dbReference type="AlphaFoldDB" id="A0A2G9GLC0"/>
<gene>
    <name evidence="5" type="ORF">CDL12_21340</name>
</gene>
<evidence type="ECO:0000313" key="5">
    <source>
        <dbReference type="EMBL" id="PIN06111.1"/>
    </source>
</evidence>
<evidence type="ECO:0000256" key="3">
    <source>
        <dbReference type="SAM" id="MobiDB-lite"/>
    </source>
</evidence>
<evidence type="ECO:0000256" key="2">
    <source>
        <dbReference type="ARBA" id="ARBA00022942"/>
    </source>
</evidence>
<feature type="region of interest" description="Disordered" evidence="3">
    <location>
        <begin position="291"/>
        <end position="351"/>
    </location>
</feature>
<dbReference type="GO" id="GO:0070628">
    <property type="term" value="F:proteasome binding"/>
    <property type="evidence" value="ECO:0007669"/>
    <property type="project" value="InterPro"/>
</dbReference>
<organism evidence="5 6">
    <name type="scientific">Handroanthus impetiginosus</name>
    <dbReference type="NCBI Taxonomy" id="429701"/>
    <lineage>
        <taxon>Eukaryota</taxon>
        <taxon>Viridiplantae</taxon>
        <taxon>Streptophyta</taxon>
        <taxon>Embryophyta</taxon>
        <taxon>Tracheophyta</taxon>
        <taxon>Spermatophyta</taxon>
        <taxon>Magnoliopsida</taxon>
        <taxon>eudicotyledons</taxon>
        <taxon>Gunneridae</taxon>
        <taxon>Pentapetalae</taxon>
        <taxon>asterids</taxon>
        <taxon>lamiids</taxon>
        <taxon>Lamiales</taxon>
        <taxon>Bignoniaceae</taxon>
        <taxon>Crescentiina</taxon>
        <taxon>Tabebuia alliance</taxon>
        <taxon>Handroanthus</taxon>
    </lineage>
</organism>
<reference evidence="6" key="1">
    <citation type="journal article" date="2018" name="Gigascience">
        <title>Genome assembly of the Pink Ipe (Handroanthus impetiginosus, Bignoniaceae), a highly valued, ecologically keystone Neotropical timber forest tree.</title>
        <authorList>
            <person name="Silva-Junior O.B."/>
            <person name="Grattapaglia D."/>
            <person name="Novaes E."/>
            <person name="Collevatti R.G."/>
        </authorList>
    </citation>
    <scope>NUCLEOTIDE SEQUENCE [LARGE SCALE GENOMIC DNA]</scope>
    <source>
        <strain evidence="6">cv. UFG-1</strain>
    </source>
</reference>
<dbReference type="OrthoDB" id="68090at2759"/>
<accession>A0A2G9GLC0</accession>
<feature type="compositionally biased region" description="Basic and acidic residues" evidence="3">
    <location>
        <begin position="339"/>
        <end position="351"/>
    </location>
</feature>
<evidence type="ECO:0000256" key="1">
    <source>
        <dbReference type="ARBA" id="ARBA00006405"/>
    </source>
</evidence>
<proteinExistence type="inferred from homology"/>
<dbReference type="InterPro" id="IPR021625">
    <property type="entry name" value="PI31_Prot_N"/>
</dbReference>
<dbReference type="Proteomes" id="UP000231279">
    <property type="component" value="Unassembled WGS sequence"/>
</dbReference>